<dbReference type="AlphaFoldDB" id="A0A518CTK5"/>
<dbReference type="EMBL" id="CP036281">
    <property type="protein sequence ID" value="QDU82553.1"/>
    <property type="molecule type" value="Genomic_DNA"/>
</dbReference>
<gene>
    <name evidence="1" type="ORF">Pla110_43110</name>
</gene>
<name>A0A518CTK5_9PLAN</name>
<sequence length="74" mass="8456">MSLGKREHERQESLWVETRKLTTPGHHFYIRLNKLLLKPGLMHFSKSYALPTITIPTITNGDASRFLPAFTSAC</sequence>
<proteinExistence type="predicted"/>
<dbReference type="Proteomes" id="UP000317178">
    <property type="component" value="Chromosome"/>
</dbReference>
<organism evidence="1 2">
    <name type="scientific">Polystyrenella longa</name>
    <dbReference type="NCBI Taxonomy" id="2528007"/>
    <lineage>
        <taxon>Bacteria</taxon>
        <taxon>Pseudomonadati</taxon>
        <taxon>Planctomycetota</taxon>
        <taxon>Planctomycetia</taxon>
        <taxon>Planctomycetales</taxon>
        <taxon>Planctomycetaceae</taxon>
        <taxon>Polystyrenella</taxon>
    </lineage>
</organism>
<dbReference type="KEGG" id="plon:Pla110_43110"/>
<accession>A0A518CTK5</accession>
<reference evidence="1 2" key="1">
    <citation type="submission" date="2019-02" db="EMBL/GenBank/DDBJ databases">
        <title>Deep-cultivation of Planctomycetes and their phenomic and genomic characterization uncovers novel biology.</title>
        <authorList>
            <person name="Wiegand S."/>
            <person name="Jogler M."/>
            <person name="Boedeker C."/>
            <person name="Pinto D."/>
            <person name="Vollmers J."/>
            <person name="Rivas-Marin E."/>
            <person name="Kohn T."/>
            <person name="Peeters S.H."/>
            <person name="Heuer A."/>
            <person name="Rast P."/>
            <person name="Oberbeckmann S."/>
            <person name="Bunk B."/>
            <person name="Jeske O."/>
            <person name="Meyerdierks A."/>
            <person name="Storesund J.E."/>
            <person name="Kallscheuer N."/>
            <person name="Luecker S."/>
            <person name="Lage O.M."/>
            <person name="Pohl T."/>
            <person name="Merkel B.J."/>
            <person name="Hornburger P."/>
            <person name="Mueller R.-W."/>
            <person name="Bruemmer F."/>
            <person name="Labrenz M."/>
            <person name="Spormann A.M."/>
            <person name="Op den Camp H."/>
            <person name="Overmann J."/>
            <person name="Amann R."/>
            <person name="Jetten M.S.M."/>
            <person name="Mascher T."/>
            <person name="Medema M.H."/>
            <person name="Devos D.P."/>
            <person name="Kaster A.-K."/>
            <person name="Ovreas L."/>
            <person name="Rohde M."/>
            <person name="Galperin M.Y."/>
            <person name="Jogler C."/>
        </authorList>
    </citation>
    <scope>NUCLEOTIDE SEQUENCE [LARGE SCALE GENOMIC DNA]</scope>
    <source>
        <strain evidence="1 2">Pla110</strain>
    </source>
</reference>
<protein>
    <submittedName>
        <fullName evidence="1">Uncharacterized protein</fullName>
    </submittedName>
</protein>
<dbReference type="RefSeq" id="WP_144998849.1">
    <property type="nucleotide sequence ID" value="NZ_CP036281.1"/>
</dbReference>
<evidence type="ECO:0000313" key="2">
    <source>
        <dbReference type="Proteomes" id="UP000317178"/>
    </source>
</evidence>
<evidence type="ECO:0000313" key="1">
    <source>
        <dbReference type="EMBL" id="QDU82553.1"/>
    </source>
</evidence>
<keyword evidence="2" id="KW-1185">Reference proteome</keyword>